<dbReference type="Proteomes" id="UP000053766">
    <property type="component" value="Unassembled WGS sequence"/>
</dbReference>
<gene>
    <name evidence="2" type="ORF">DICVIV_08881</name>
</gene>
<dbReference type="EMBL" id="KN716429">
    <property type="protein sequence ID" value="KJH45064.1"/>
    <property type="molecule type" value="Genomic_DNA"/>
</dbReference>
<keyword evidence="1" id="KW-0472">Membrane</keyword>
<dbReference type="STRING" id="29172.A0A0D8XMN5"/>
<proteinExistence type="predicted"/>
<evidence type="ECO:0000256" key="1">
    <source>
        <dbReference type="SAM" id="Phobius"/>
    </source>
</evidence>
<sequence length="87" mass="10546">MNLFYKNIIRLLSYEFHSALPSHGNRIHPFNRKIYFTDKPEGVKLQCRPMYAEKSWWKIYNVYLTIIHYFVPMIILDTAYTMIAIKK</sequence>
<dbReference type="Gene3D" id="1.20.1070.10">
    <property type="entry name" value="Rhodopsin 7-helix transmembrane proteins"/>
    <property type="match status" value="1"/>
</dbReference>
<reference evidence="2 3" key="1">
    <citation type="submission" date="2013-11" db="EMBL/GenBank/DDBJ databases">
        <title>Draft genome of the bovine lungworm Dictyocaulus viviparus.</title>
        <authorList>
            <person name="Mitreva M."/>
        </authorList>
    </citation>
    <scope>NUCLEOTIDE SEQUENCE [LARGE SCALE GENOMIC DNA]</scope>
    <source>
        <strain evidence="2 3">HannoverDv2000</strain>
    </source>
</reference>
<dbReference type="OrthoDB" id="9445642at2759"/>
<accession>A0A0D8XMN5</accession>
<feature type="transmembrane region" description="Helical" evidence="1">
    <location>
        <begin position="66"/>
        <end position="85"/>
    </location>
</feature>
<dbReference type="SUPFAM" id="SSF81321">
    <property type="entry name" value="Family A G protein-coupled receptor-like"/>
    <property type="match status" value="1"/>
</dbReference>
<keyword evidence="1" id="KW-0812">Transmembrane</keyword>
<keyword evidence="3" id="KW-1185">Reference proteome</keyword>
<evidence type="ECO:0000313" key="3">
    <source>
        <dbReference type="Proteomes" id="UP000053766"/>
    </source>
</evidence>
<organism evidence="2 3">
    <name type="scientific">Dictyocaulus viviparus</name>
    <name type="common">Bovine lungworm</name>
    <dbReference type="NCBI Taxonomy" id="29172"/>
    <lineage>
        <taxon>Eukaryota</taxon>
        <taxon>Metazoa</taxon>
        <taxon>Ecdysozoa</taxon>
        <taxon>Nematoda</taxon>
        <taxon>Chromadorea</taxon>
        <taxon>Rhabditida</taxon>
        <taxon>Rhabditina</taxon>
        <taxon>Rhabditomorpha</taxon>
        <taxon>Strongyloidea</taxon>
        <taxon>Metastrongylidae</taxon>
        <taxon>Dictyocaulus</taxon>
    </lineage>
</organism>
<evidence type="ECO:0000313" key="2">
    <source>
        <dbReference type="EMBL" id="KJH45064.1"/>
    </source>
</evidence>
<dbReference type="AlphaFoldDB" id="A0A0D8XMN5"/>
<keyword evidence="1" id="KW-1133">Transmembrane helix</keyword>
<reference evidence="3" key="2">
    <citation type="journal article" date="2016" name="Sci. Rep.">
        <title>Dictyocaulus viviparus genome, variome and transcriptome elucidate lungworm biology and support future intervention.</title>
        <authorList>
            <person name="McNulty S.N."/>
            <person name="Strube C."/>
            <person name="Rosa B.A."/>
            <person name="Martin J.C."/>
            <person name="Tyagi R."/>
            <person name="Choi Y.J."/>
            <person name="Wang Q."/>
            <person name="Hallsworth Pepin K."/>
            <person name="Zhang X."/>
            <person name="Ozersky P."/>
            <person name="Wilson R.K."/>
            <person name="Sternberg P.W."/>
            <person name="Gasser R.B."/>
            <person name="Mitreva M."/>
        </authorList>
    </citation>
    <scope>NUCLEOTIDE SEQUENCE [LARGE SCALE GENOMIC DNA]</scope>
    <source>
        <strain evidence="3">HannoverDv2000</strain>
    </source>
</reference>
<name>A0A0D8XMN5_DICVI</name>
<protein>
    <submittedName>
        <fullName evidence="2">Uncharacterized protein</fullName>
    </submittedName>
</protein>